<feature type="compositionally biased region" description="Basic residues" evidence="1">
    <location>
        <begin position="47"/>
        <end position="59"/>
    </location>
</feature>
<reference evidence="3" key="1">
    <citation type="journal article" date="2015" name="Nature">
        <title>Complex archaea that bridge the gap between prokaryotes and eukaryotes.</title>
        <authorList>
            <person name="Spang A."/>
            <person name="Saw J.H."/>
            <person name="Jorgensen S.L."/>
            <person name="Zaremba-Niedzwiedzka K."/>
            <person name="Martijn J."/>
            <person name="Lind A.E."/>
            <person name="van Eijk R."/>
            <person name="Schleper C."/>
            <person name="Guy L."/>
            <person name="Ettema T.J."/>
        </authorList>
    </citation>
    <scope>NUCLEOTIDE SEQUENCE</scope>
</reference>
<dbReference type="InterPro" id="IPR025306">
    <property type="entry name" value="Zn-bnd_dom_prob"/>
</dbReference>
<dbReference type="EMBL" id="LAZR01000342">
    <property type="protein sequence ID" value="KKN73534.1"/>
    <property type="molecule type" value="Genomic_DNA"/>
</dbReference>
<accession>A0A0F9T2R9</accession>
<sequence>MGNSEKYEDKTLTCADCNKEFTWSASEQEFFAEKKFTPPKRCLDCRAKRRKEKKGRRSSSRPSTRGNSR</sequence>
<evidence type="ECO:0000313" key="3">
    <source>
        <dbReference type="EMBL" id="KKN73534.1"/>
    </source>
</evidence>
<name>A0A0F9T2R9_9ZZZZ</name>
<dbReference type="AlphaFoldDB" id="A0A0F9T2R9"/>
<evidence type="ECO:0000256" key="1">
    <source>
        <dbReference type="SAM" id="MobiDB-lite"/>
    </source>
</evidence>
<feature type="region of interest" description="Disordered" evidence="1">
    <location>
        <begin position="46"/>
        <end position="69"/>
    </location>
</feature>
<evidence type="ECO:0000259" key="2">
    <source>
        <dbReference type="Pfam" id="PF13451"/>
    </source>
</evidence>
<organism evidence="3">
    <name type="scientific">marine sediment metagenome</name>
    <dbReference type="NCBI Taxonomy" id="412755"/>
    <lineage>
        <taxon>unclassified sequences</taxon>
        <taxon>metagenomes</taxon>
        <taxon>ecological metagenomes</taxon>
    </lineage>
</organism>
<dbReference type="Pfam" id="PF13451">
    <property type="entry name" value="zf_Tbcl"/>
    <property type="match status" value="1"/>
</dbReference>
<gene>
    <name evidence="3" type="ORF">LCGC14_0399760</name>
</gene>
<comment type="caution">
    <text evidence="3">The sequence shown here is derived from an EMBL/GenBank/DDBJ whole genome shotgun (WGS) entry which is preliminary data.</text>
</comment>
<protein>
    <recommendedName>
        <fullName evidence="2">Probable zinc-binding domain-containing protein</fullName>
    </recommendedName>
</protein>
<proteinExistence type="predicted"/>
<feature type="compositionally biased region" description="Low complexity" evidence="1">
    <location>
        <begin position="60"/>
        <end position="69"/>
    </location>
</feature>
<feature type="domain" description="Probable zinc-binding" evidence="2">
    <location>
        <begin position="8"/>
        <end position="53"/>
    </location>
</feature>